<dbReference type="STRING" id="589385.SAMN05421504_111221"/>
<dbReference type="AlphaFoldDB" id="A0A1H3RNB9"/>
<accession>A0A1H3RNB9</accession>
<gene>
    <name evidence="2" type="ORF">SAMN05421504_111221</name>
</gene>
<sequence>MRRTAVAITTLALLAATAGTASAAYPKSDFGGDTASRDGGTVDGTFTWYERSVGVSGAVFDREPAGSTTVTFKFYSGSRLLDIQTRTATNEARKFGWTEPGPAGGISAVEVYLSYKGSNEFVAKFPRKV</sequence>
<proteinExistence type="predicted"/>
<name>A0A1H3RNB9_9PSEU</name>
<dbReference type="EMBL" id="FNON01000011">
    <property type="protein sequence ID" value="SDZ27244.1"/>
    <property type="molecule type" value="Genomic_DNA"/>
</dbReference>
<keyword evidence="1" id="KW-0732">Signal</keyword>
<dbReference type="OrthoDB" id="3634440at2"/>
<feature type="signal peptide" evidence="1">
    <location>
        <begin position="1"/>
        <end position="23"/>
    </location>
</feature>
<feature type="chain" id="PRO_5011524544" evidence="1">
    <location>
        <begin position="24"/>
        <end position="129"/>
    </location>
</feature>
<dbReference type="Proteomes" id="UP000199515">
    <property type="component" value="Unassembled WGS sequence"/>
</dbReference>
<keyword evidence="3" id="KW-1185">Reference proteome</keyword>
<organism evidence="2 3">
    <name type="scientific">Amycolatopsis xylanica</name>
    <dbReference type="NCBI Taxonomy" id="589385"/>
    <lineage>
        <taxon>Bacteria</taxon>
        <taxon>Bacillati</taxon>
        <taxon>Actinomycetota</taxon>
        <taxon>Actinomycetes</taxon>
        <taxon>Pseudonocardiales</taxon>
        <taxon>Pseudonocardiaceae</taxon>
        <taxon>Amycolatopsis</taxon>
    </lineage>
</organism>
<evidence type="ECO:0000256" key="1">
    <source>
        <dbReference type="SAM" id="SignalP"/>
    </source>
</evidence>
<evidence type="ECO:0000313" key="2">
    <source>
        <dbReference type="EMBL" id="SDZ27244.1"/>
    </source>
</evidence>
<dbReference type="RefSeq" id="WP_091298077.1">
    <property type="nucleotide sequence ID" value="NZ_FNON01000011.1"/>
</dbReference>
<reference evidence="2 3" key="1">
    <citation type="submission" date="2016-10" db="EMBL/GenBank/DDBJ databases">
        <authorList>
            <person name="de Groot N.N."/>
        </authorList>
    </citation>
    <scope>NUCLEOTIDE SEQUENCE [LARGE SCALE GENOMIC DNA]</scope>
    <source>
        <strain evidence="2 3">CPCC 202699</strain>
    </source>
</reference>
<evidence type="ECO:0000313" key="3">
    <source>
        <dbReference type="Proteomes" id="UP000199515"/>
    </source>
</evidence>
<protein>
    <submittedName>
        <fullName evidence="2">Uncharacterized protein</fullName>
    </submittedName>
</protein>